<dbReference type="InterPro" id="IPR040521">
    <property type="entry name" value="KDZ"/>
</dbReference>
<dbReference type="STRING" id="1095629.A0A0C9XHD0"/>
<reference evidence="3" key="2">
    <citation type="submission" date="2015-01" db="EMBL/GenBank/DDBJ databases">
        <title>Evolutionary Origins and Diversification of the Mycorrhizal Mutualists.</title>
        <authorList>
            <consortium name="DOE Joint Genome Institute"/>
            <consortium name="Mycorrhizal Genomics Consortium"/>
            <person name="Kohler A."/>
            <person name="Kuo A."/>
            <person name="Nagy L.G."/>
            <person name="Floudas D."/>
            <person name="Copeland A."/>
            <person name="Barry K.W."/>
            <person name="Cichocki N."/>
            <person name="Veneault-Fourrey C."/>
            <person name="LaButti K."/>
            <person name="Lindquist E.A."/>
            <person name="Lipzen A."/>
            <person name="Lundell T."/>
            <person name="Morin E."/>
            <person name="Murat C."/>
            <person name="Riley R."/>
            <person name="Ohm R."/>
            <person name="Sun H."/>
            <person name="Tunlid A."/>
            <person name="Henrissat B."/>
            <person name="Grigoriev I.V."/>
            <person name="Hibbett D.S."/>
            <person name="Martin F."/>
        </authorList>
    </citation>
    <scope>NUCLEOTIDE SEQUENCE [LARGE SCALE GENOMIC DNA]</scope>
    <source>
        <strain evidence="3">LaAM-08-1</strain>
    </source>
</reference>
<evidence type="ECO:0000313" key="3">
    <source>
        <dbReference type="Proteomes" id="UP000054477"/>
    </source>
</evidence>
<dbReference type="Proteomes" id="UP000054477">
    <property type="component" value="Unassembled WGS sequence"/>
</dbReference>
<dbReference type="HOGENOM" id="CLU_004552_1_0_1"/>
<dbReference type="PANTHER" id="PTHR33096">
    <property type="entry name" value="CXC2 DOMAIN-CONTAINING PROTEIN"/>
    <property type="match status" value="1"/>
</dbReference>
<dbReference type="AlphaFoldDB" id="A0A0C9XHD0"/>
<feature type="region of interest" description="Disordered" evidence="1">
    <location>
        <begin position="50"/>
        <end position="81"/>
    </location>
</feature>
<accession>A0A0C9XHD0</accession>
<name>A0A0C9XHD0_9AGAR</name>
<dbReference type="EMBL" id="KN838702">
    <property type="protein sequence ID" value="KIJ97061.1"/>
    <property type="molecule type" value="Genomic_DNA"/>
</dbReference>
<dbReference type="PANTHER" id="PTHR33096:SF1">
    <property type="entry name" value="CXC1-LIKE CYSTEINE CLUSTER ASSOCIATED WITH KDZ TRANSPOSASES DOMAIN-CONTAINING PROTEIN"/>
    <property type="match status" value="1"/>
</dbReference>
<protein>
    <submittedName>
        <fullName evidence="2">Uncharacterized protein</fullName>
    </submittedName>
</protein>
<evidence type="ECO:0000313" key="2">
    <source>
        <dbReference type="EMBL" id="KIJ97061.1"/>
    </source>
</evidence>
<dbReference type="OrthoDB" id="3253684at2759"/>
<gene>
    <name evidence="2" type="ORF">K443DRAFT_106186</name>
</gene>
<sequence>GSDIIVATDGNFSQRHRKDAGDCPEFYTPEYFLTKEHVDSVGHRIVAARGKPPKARKPAKVPDEAVNDCEEGHDSGSGSTVKTNMDHYDDGGVMALVCRHNVPLFLANIDTPGEQQKYAVSLIEHLFTHLPPTATVTVLYDVGCVLDRSLNLYDILPVSITSRLDFGTSAMHTYVHQWSCQIVYNPRIRKGPGLSDGEGVERFWSRLRKMIGVTWVSAVCCIFIKSFPNAESVSSAAEESGCWTDKPAQ</sequence>
<keyword evidence="3" id="KW-1185">Reference proteome</keyword>
<dbReference type="Pfam" id="PF18758">
    <property type="entry name" value="KDZ"/>
    <property type="match status" value="1"/>
</dbReference>
<organism evidence="2 3">
    <name type="scientific">Laccaria amethystina LaAM-08-1</name>
    <dbReference type="NCBI Taxonomy" id="1095629"/>
    <lineage>
        <taxon>Eukaryota</taxon>
        <taxon>Fungi</taxon>
        <taxon>Dikarya</taxon>
        <taxon>Basidiomycota</taxon>
        <taxon>Agaricomycotina</taxon>
        <taxon>Agaricomycetes</taxon>
        <taxon>Agaricomycetidae</taxon>
        <taxon>Agaricales</taxon>
        <taxon>Agaricineae</taxon>
        <taxon>Hydnangiaceae</taxon>
        <taxon>Laccaria</taxon>
    </lineage>
</organism>
<proteinExistence type="predicted"/>
<evidence type="ECO:0000256" key="1">
    <source>
        <dbReference type="SAM" id="MobiDB-lite"/>
    </source>
</evidence>
<reference evidence="2 3" key="1">
    <citation type="submission" date="2014-04" db="EMBL/GenBank/DDBJ databases">
        <authorList>
            <consortium name="DOE Joint Genome Institute"/>
            <person name="Kuo A."/>
            <person name="Kohler A."/>
            <person name="Nagy L.G."/>
            <person name="Floudas D."/>
            <person name="Copeland A."/>
            <person name="Barry K.W."/>
            <person name="Cichocki N."/>
            <person name="Veneault-Fourrey C."/>
            <person name="LaButti K."/>
            <person name="Lindquist E.A."/>
            <person name="Lipzen A."/>
            <person name="Lundell T."/>
            <person name="Morin E."/>
            <person name="Murat C."/>
            <person name="Sun H."/>
            <person name="Tunlid A."/>
            <person name="Henrissat B."/>
            <person name="Grigoriev I.V."/>
            <person name="Hibbett D.S."/>
            <person name="Martin F."/>
            <person name="Nordberg H.P."/>
            <person name="Cantor M.N."/>
            <person name="Hua S.X."/>
        </authorList>
    </citation>
    <scope>NUCLEOTIDE SEQUENCE [LARGE SCALE GENOMIC DNA]</scope>
    <source>
        <strain evidence="2 3">LaAM-08-1</strain>
    </source>
</reference>
<feature type="non-terminal residue" evidence="2">
    <location>
        <position position="1"/>
    </location>
</feature>